<proteinExistence type="predicted"/>
<dbReference type="STRING" id="246191.SAMN05660337_0930"/>
<protein>
    <submittedName>
        <fullName evidence="1">Uncharacterized protein</fullName>
    </submittedName>
</protein>
<reference evidence="2" key="1">
    <citation type="submission" date="2016-10" db="EMBL/GenBank/DDBJ databases">
        <authorList>
            <person name="Varghese N."/>
            <person name="Submissions S."/>
        </authorList>
    </citation>
    <scope>NUCLEOTIDE SEQUENCE [LARGE SCALE GENOMIC DNA]</scope>
    <source>
        <strain evidence="2">DSM 16995</strain>
    </source>
</reference>
<name>A0A1G9D6J3_9BACT</name>
<sequence>MIIYARYMNVSGDIARRKMQLDNFRDQVEFRVKRLVIGTRQINEDIALESEKLEDLKSELKNIGGSK</sequence>
<accession>A0A1G9D6J3</accession>
<dbReference type="Proteomes" id="UP000199053">
    <property type="component" value="Unassembled WGS sequence"/>
</dbReference>
<dbReference type="AlphaFoldDB" id="A0A1G9D6J3"/>
<evidence type="ECO:0000313" key="1">
    <source>
        <dbReference type="EMBL" id="SDK59497.1"/>
    </source>
</evidence>
<organism evidence="1 2">
    <name type="scientific">Maridesulfovibrio ferrireducens</name>
    <dbReference type="NCBI Taxonomy" id="246191"/>
    <lineage>
        <taxon>Bacteria</taxon>
        <taxon>Pseudomonadati</taxon>
        <taxon>Thermodesulfobacteriota</taxon>
        <taxon>Desulfovibrionia</taxon>
        <taxon>Desulfovibrionales</taxon>
        <taxon>Desulfovibrionaceae</taxon>
        <taxon>Maridesulfovibrio</taxon>
    </lineage>
</organism>
<dbReference type="EMBL" id="FNGA01000001">
    <property type="protein sequence ID" value="SDK59497.1"/>
    <property type="molecule type" value="Genomic_DNA"/>
</dbReference>
<gene>
    <name evidence="1" type="ORF">SAMN05660337_0930</name>
</gene>
<evidence type="ECO:0000313" key="2">
    <source>
        <dbReference type="Proteomes" id="UP000199053"/>
    </source>
</evidence>
<keyword evidence="2" id="KW-1185">Reference proteome</keyword>